<protein>
    <recommendedName>
        <fullName evidence="5">Bacterial bifunctional deaminase-reductase C-terminal domain-containing protein</fullName>
    </recommendedName>
</protein>
<dbReference type="SUPFAM" id="SSF53597">
    <property type="entry name" value="Dihydrofolate reductase-like"/>
    <property type="match status" value="1"/>
</dbReference>
<sequence length="265" mass="27702">MRRLLPPPEPGSPTRPGLAEPGLAQDGLAQDDLDAVYAVPVLPPGTAHVRSNFVASADGAAEVNGRSGALGGPADRWVFRTLRWLADVVVVGAGTARTENYGPAIVPPERREARVAAGLAPVPPIAVISGSMELDPAARLFDAEVRPLLLTRASAPADRVAALREVADIVVCGEERVDLKVALAELVARGLPRVLTEGGPVLHAQLAGDGLLDELCLTVAPLLGGPGHLGIVAGLSWPSARPMELTHLLEEDGALFLRYQLAREQ</sequence>
<dbReference type="GO" id="GO:0008703">
    <property type="term" value="F:5-amino-6-(5-phosphoribosylamino)uracil reductase activity"/>
    <property type="evidence" value="ECO:0007669"/>
    <property type="project" value="InterPro"/>
</dbReference>
<evidence type="ECO:0000259" key="5">
    <source>
        <dbReference type="Pfam" id="PF01872"/>
    </source>
</evidence>
<dbReference type="OrthoDB" id="5243299at2"/>
<keyword evidence="2" id="KW-0521">NADP</keyword>
<feature type="compositionally biased region" description="Pro residues" evidence="4">
    <location>
        <begin position="1"/>
        <end position="13"/>
    </location>
</feature>
<dbReference type="Gene3D" id="3.40.430.10">
    <property type="entry name" value="Dihydrofolate Reductase, subunit A"/>
    <property type="match status" value="1"/>
</dbReference>
<feature type="region of interest" description="Disordered" evidence="4">
    <location>
        <begin position="1"/>
        <end position="24"/>
    </location>
</feature>
<name>A0A1V2IDM0_9ACTN</name>
<keyword evidence="7" id="KW-1185">Reference proteome</keyword>
<dbReference type="GO" id="GO:0009231">
    <property type="term" value="P:riboflavin biosynthetic process"/>
    <property type="evidence" value="ECO:0007669"/>
    <property type="project" value="InterPro"/>
</dbReference>
<accession>A0A1V2IDM0</accession>
<proteinExistence type="predicted"/>
<organism evidence="6 7">
    <name type="scientific">Pseudofrankia asymbiotica</name>
    <dbReference type="NCBI Taxonomy" id="1834516"/>
    <lineage>
        <taxon>Bacteria</taxon>
        <taxon>Bacillati</taxon>
        <taxon>Actinomycetota</taxon>
        <taxon>Actinomycetes</taxon>
        <taxon>Frankiales</taxon>
        <taxon>Frankiaceae</taxon>
        <taxon>Pseudofrankia</taxon>
    </lineage>
</organism>
<dbReference type="Pfam" id="PF01872">
    <property type="entry name" value="RibD_C"/>
    <property type="match status" value="1"/>
</dbReference>
<evidence type="ECO:0000256" key="1">
    <source>
        <dbReference type="ARBA" id="ARBA00005104"/>
    </source>
</evidence>
<dbReference type="AlphaFoldDB" id="A0A1V2IDM0"/>
<dbReference type="STRING" id="1834516.BL253_13820"/>
<dbReference type="RefSeq" id="WP_076817045.1">
    <property type="nucleotide sequence ID" value="NZ_MOMC01000025.1"/>
</dbReference>
<dbReference type="PANTHER" id="PTHR38011">
    <property type="entry name" value="DIHYDROFOLATE REDUCTASE FAMILY PROTEIN (AFU_ORTHOLOGUE AFUA_8G06820)"/>
    <property type="match status" value="1"/>
</dbReference>
<dbReference type="EMBL" id="MOMC01000025">
    <property type="protein sequence ID" value="ONH30541.1"/>
    <property type="molecule type" value="Genomic_DNA"/>
</dbReference>
<dbReference type="InterPro" id="IPR050765">
    <property type="entry name" value="Riboflavin_Biosynth_HTPR"/>
</dbReference>
<dbReference type="NCBIfam" id="NF010663">
    <property type="entry name" value="PRK14059.1-1"/>
    <property type="match status" value="1"/>
</dbReference>
<dbReference type="InterPro" id="IPR024072">
    <property type="entry name" value="DHFR-like_dom_sf"/>
</dbReference>
<evidence type="ECO:0000256" key="3">
    <source>
        <dbReference type="ARBA" id="ARBA00023002"/>
    </source>
</evidence>
<evidence type="ECO:0000256" key="4">
    <source>
        <dbReference type="SAM" id="MobiDB-lite"/>
    </source>
</evidence>
<gene>
    <name evidence="6" type="ORF">BL253_13820</name>
</gene>
<dbReference type="PANTHER" id="PTHR38011:SF7">
    <property type="entry name" value="2,5-DIAMINO-6-RIBOSYLAMINO-4(3H)-PYRIMIDINONE 5'-PHOSPHATE REDUCTASE"/>
    <property type="match status" value="1"/>
</dbReference>
<comment type="pathway">
    <text evidence="1">Cofactor biosynthesis; riboflavin biosynthesis.</text>
</comment>
<evidence type="ECO:0000313" key="7">
    <source>
        <dbReference type="Proteomes" id="UP000188929"/>
    </source>
</evidence>
<dbReference type="InterPro" id="IPR002734">
    <property type="entry name" value="RibDG_C"/>
</dbReference>
<dbReference type="Proteomes" id="UP000188929">
    <property type="component" value="Unassembled WGS sequence"/>
</dbReference>
<comment type="caution">
    <text evidence="6">The sequence shown here is derived from an EMBL/GenBank/DDBJ whole genome shotgun (WGS) entry which is preliminary data.</text>
</comment>
<keyword evidence="3" id="KW-0560">Oxidoreductase</keyword>
<evidence type="ECO:0000256" key="2">
    <source>
        <dbReference type="ARBA" id="ARBA00022857"/>
    </source>
</evidence>
<reference evidence="7" key="1">
    <citation type="submission" date="2016-10" db="EMBL/GenBank/DDBJ databases">
        <title>Frankia sp. NRRL B-16386 Genome sequencing.</title>
        <authorList>
            <person name="Ghodhbane-Gtari F."/>
            <person name="Swanson E."/>
            <person name="Gueddou A."/>
            <person name="Hezbri K."/>
            <person name="Ktari K."/>
            <person name="Nouioui I."/>
            <person name="Morris K."/>
            <person name="Simpson S."/>
            <person name="Abebe-Akele F."/>
            <person name="Thomas K."/>
            <person name="Gtari M."/>
            <person name="Tisa L.S."/>
        </authorList>
    </citation>
    <scope>NUCLEOTIDE SEQUENCE [LARGE SCALE GENOMIC DNA]</scope>
    <source>
        <strain evidence="7">NRRL B-16386</strain>
    </source>
</reference>
<feature type="domain" description="Bacterial bifunctional deaminase-reductase C-terminal" evidence="5">
    <location>
        <begin position="48"/>
        <end position="226"/>
    </location>
</feature>
<feature type="compositionally biased region" description="Low complexity" evidence="4">
    <location>
        <begin position="14"/>
        <end position="24"/>
    </location>
</feature>
<evidence type="ECO:0000313" key="6">
    <source>
        <dbReference type="EMBL" id="ONH30541.1"/>
    </source>
</evidence>